<name>A0ABP4H3U3_9ACTN</name>
<dbReference type="InterPro" id="IPR051797">
    <property type="entry name" value="TrmB-like"/>
</dbReference>
<sequence>MSTCPTNLEADKTTNADSRLMVTLYALAAARESVSRNELLQLADAAPDEAGQAIDRLLQLKVLTGKPGDPVRLVPVAPATAFTQLLLPAIRELRERQTTINEVSAQLVDLLPVYEKSVMKDVREHSLHRLDNVDAVRLTVSELSARATREILISQPGGPRPEPVLKEATDRAVGVLDRGVRTRTLHQYTAQFHQPTVDHVSLLVEHGAEVRVVTQVFMQLIVFDREVALVELIGNPKGALLIRDLSVIHFLIGAFERAWDEALPFPLTYEREQMLFSSEEMKTAIVELLVEGYDDKVVAKRLGISLRTFQRHLAAVLLRIGAHNRLHAGYLLRDLGIRHEKRAQHAPGHRGAGQGHSPCGTARTTP</sequence>
<dbReference type="InterPro" id="IPR016032">
    <property type="entry name" value="Sig_transdc_resp-reg_C-effctor"/>
</dbReference>
<comment type="caution">
    <text evidence="3">The sequence shown here is derived from an EMBL/GenBank/DDBJ whole genome shotgun (WGS) entry which is preliminary data.</text>
</comment>
<dbReference type="SUPFAM" id="SSF46894">
    <property type="entry name" value="C-terminal effector domain of the bipartite response regulators"/>
    <property type="match status" value="1"/>
</dbReference>
<dbReference type="InterPro" id="IPR000792">
    <property type="entry name" value="Tscrpt_reg_LuxR_C"/>
</dbReference>
<evidence type="ECO:0000259" key="2">
    <source>
        <dbReference type="SMART" id="SM00421"/>
    </source>
</evidence>
<evidence type="ECO:0000256" key="1">
    <source>
        <dbReference type="SAM" id="MobiDB-lite"/>
    </source>
</evidence>
<dbReference type="Gene3D" id="1.10.10.10">
    <property type="entry name" value="Winged helix-like DNA-binding domain superfamily/Winged helix DNA-binding domain"/>
    <property type="match status" value="1"/>
</dbReference>
<feature type="region of interest" description="Disordered" evidence="1">
    <location>
        <begin position="342"/>
        <end position="366"/>
    </location>
</feature>
<gene>
    <name evidence="3" type="ORF">GCM10009579_02630</name>
</gene>
<dbReference type="PANTHER" id="PTHR34293:SF1">
    <property type="entry name" value="HTH-TYPE TRANSCRIPTIONAL REGULATOR TRMBL2"/>
    <property type="match status" value="1"/>
</dbReference>
<dbReference type="InterPro" id="IPR036388">
    <property type="entry name" value="WH-like_DNA-bd_sf"/>
</dbReference>
<feature type="domain" description="HTH luxR-type" evidence="2">
    <location>
        <begin position="273"/>
        <end position="332"/>
    </location>
</feature>
<dbReference type="Proteomes" id="UP001500282">
    <property type="component" value="Unassembled WGS sequence"/>
</dbReference>
<dbReference type="Pfam" id="PF00196">
    <property type="entry name" value="GerE"/>
    <property type="match status" value="1"/>
</dbReference>
<proteinExistence type="predicted"/>
<evidence type="ECO:0000313" key="4">
    <source>
        <dbReference type="Proteomes" id="UP001500282"/>
    </source>
</evidence>
<dbReference type="EMBL" id="BAAAIH010000001">
    <property type="protein sequence ID" value="GAA1248483.1"/>
    <property type="molecule type" value="Genomic_DNA"/>
</dbReference>
<organism evidence="3 4">
    <name type="scientific">Streptomyces javensis</name>
    <dbReference type="NCBI Taxonomy" id="114698"/>
    <lineage>
        <taxon>Bacteria</taxon>
        <taxon>Bacillati</taxon>
        <taxon>Actinomycetota</taxon>
        <taxon>Actinomycetes</taxon>
        <taxon>Kitasatosporales</taxon>
        <taxon>Streptomycetaceae</taxon>
        <taxon>Streptomyces</taxon>
        <taxon>Streptomyces violaceusniger group</taxon>
    </lineage>
</organism>
<evidence type="ECO:0000313" key="3">
    <source>
        <dbReference type="EMBL" id="GAA1248483.1"/>
    </source>
</evidence>
<reference evidence="4" key="1">
    <citation type="journal article" date="2019" name="Int. J. Syst. Evol. Microbiol.">
        <title>The Global Catalogue of Microorganisms (GCM) 10K type strain sequencing project: providing services to taxonomists for standard genome sequencing and annotation.</title>
        <authorList>
            <consortium name="The Broad Institute Genomics Platform"/>
            <consortium name="The Broad Institute Genome Sequencing Center for Infectious Disease"/>
            <person name="Wu L."/>
            <person name="Ma J."/>
        </authorList>
    </citation>
    <scope>NUCLEOTIDE SEQUENCE [LARGE SCALE GENOMIC DNA]</scope>
    <source>
        <strain evidence="4">JCM 11448</strain>
    </source>
</reference>
<protein>
    <submittedName>
        <fullName evidence="3">Helix-turn-helix transcriptional regulator</fullName>
    </submittedName>
</protein>
<accession>A0ABP4H3U3</accession>
<dbReference type="SMART" id="SM00421">
    <property type="entry name" value="HTH_LUXR"/>
    <property type="match status" value="1"/>
</dbReference>
<keyword evidence="4" id="KW-1185">Reference proteome</keyword>
<dbReference type="PANTHER" id="PTHR34293">
    <property type="entry name" value="HTH-TYPE TRANSCRIPTIONAL REGULATOR TRMBL2"/>
    <property type="match status" value="1"/>
</dbReference>